<dbReference type="InterPro" id="IPR001190">
    <property type="entry name" value="SRCR"/>
</dbReference>
<organism evidence="11 12">
    <name type="scientific">Calypte anna</name>
    <name type="common">Anna's hummingbird</name>
    <name type="synonym">Archilochus anna</name>
    <dbReference type="NCBI Taxonomy" id="9244"/>
    <lineage>
        <taxon>Eukaryota</taxon>
        <taxon>Metazoa</taxon>
        <taxon>Chordata</taxon>
        <taxon>Craniata</taxon>
        <taxon>Vertebrata</taxon>
        <taxon>Euteleostomi</taxon>
        <taxon>Archelosauria</taxon>
        <taxon>Archosauria</taxon>
        <taxon>Dinosauria</taxon>
        <taxon>Saurischia</taxon>
        <taxon>Theropoda</taxon>
        <taxon>Coelurosauria</taxon>
        <taxon>Aves</taxon>
        <taxon>Neognathae</taxon>
        <taxon>Neoaves</taxon>
        <taxon>Strisores</taxon>
        <taxon>Apodiformes</taxon>
        <taxon>Trochilidae</taxon>
        <taxon>Calypte</taxon>
    </lineage>
</organism>
<evidence type="ECO:0000256" key="7">
    <source>
        <dbReference type="ARBA" id="ARBA00064153"/>
    </source>
</evidence>
<reference evidence="11 12" key="1">
    <citation type="submission" date="2014-04" db="EMBL/GenBank/DDBJ databases">
        <title>Genome evolution of avian class.</title>
        <authorList>
            <person name="Zhang G."/>
            <person name="Li C."/>
        </authorList>
    </citation>
    <scope>NUCLEOTIDE SEQUENCE [LARGE SCALE GENOMIC DNA]</scope>
    <source>
        <strain evidence="11">BGI_N300</strain>
    </source>
</reference>
<feature type="disulfide bond" evidence="9">
    <location>
        <begin position="467"/>
        <end position="528"/>
    </location>
</feature>
<feature type="domain" description="SRCR" evidence="10">
    <location>
        <begin position="1"/>
        <end position="101"/>
    </location>
</feature>
<feature type="domain" description="SRCR" evidence="10">
    <location>
        <begin position="297"/>
        <end position="397"/>
    </location>
</feature>
<keyword evidence="1" id="KW-0732">Signal</keyword>
<name>A0A091IBH2_CALAN</name>
<dbReference type="Gene3D" id="3.10.250.10">
    <property type="entry name" value="SRCR-like domain"/>
    <property type="match status" value="4"/>
</dbReference>
<dbReference type="PANTHER" id="PTHR48071:SF27">
    <property type="entry name" value="SCAVENGER RECEPTOR CYSTEINE-RICH TYPE 1 PROTEIN M130-LIKE"/>
    <property type="match status" value="1"/>
</dbReference>
<feature type="disulfide bond" evidence="9">
    <location>
        <begin position="194"/>
        <end position="204"/>
    </location>
</feature>
<dbReference type="FunFam" id="3.10.250.10:FF:000006">
    <property type="entry name" value="neurotrypsin isoform X2"/>
    <property type="match status" value="1"/>
</dbReference>
<keyword evidence="2" id="KW-0677">Repeat</keyword>
<evidence type="ECO:0000313" key="12">
    <source>
        <dbReference type="Proteomes" id="UP000054308"/>
    </source>
</evidence>
<dbReference type="SUPFAM" id="SSF56487">
    <property type="entry name" value="SRCR-like"/>
    <property type="match status" value="4"/>
</dbReference>
<keyword evidence="5" id="KW-0325">Glycoprotein</keyword>
<dbReference type="GO" id="GO:0031638">
    <property type="term" value="P:zymogen activation"/>
    <property type="evidence" value="ECO:0007669"/>
    <property type="project" value="TreeGrafter"/>
</dbReference>
<dbReference type="FunFam" id="3.10.250.10:FF:000007">
    <property type="entry name" value="Soluble scavenger receptor cysteine-rich domain-containing protein SSC5D"/>
    <property type="match status" value="2"/>
</dbReference>
<dbReference type="FunFam" id="3.10.250.10:FF:000009">
    <property type="entry name" value="WC1"/>
    <property type="match status" value="1"/>
</dbReference>
<evidence type="ECO:0000256" key="3">
    <source>
        <dbReference type="ARBA" id="ARBA00023157"/>
    </source>
</evidence>
<dbReference type="Proteomes" id="UP000054308">
    <property type="component" value="Unassembled WGS sequence"/>
</dbReference>
<feature type="disulfide bond" evidence="9">
    <location>
        <begin position="498"/>
        <end position="508"/>
    </location>
</feature>
<feature type="domain" description="SRCR" evidence="10">
    <location>
        <begin position="429"/>
        <end position="528"/>
    </location>
</feature>
<keyword evidence="12" id="KW-1185">Reference proteome</keyword>
<feature type="disulfide bond" evidence="9">
    <location>
        <begin position="150"/>
        <end position="214"/>
    </location>
</feature>
<feature type="non-terminal residue" evidence="11">
    <location>
        <position position="528"/>
    </location>
</feature>
<evidence type="ECO:0000313" key="11">
    <source>
        <dbReference type="EMBL" id="KFP04730.1"/>
    </source>
</evidence>
<accession>A0A091IBH2</accession>
<feature type="disulfide bond" evidence="9">
    <location>
        <begin position="70"/>
        <end position="80"/>
    </location>
</feature>
<dbReference type="GO" id="GO:0005886">
    <property type="term" value="C:plasma membrane"/>
    <property type="evidence" value="ECO:0007669"/>
    <property type="project" value="TreeGrafter"/>
</dbReference>
<dbReference type="STRING" id="9244.A0A091IBH2"/>
<comment type="subunit">
    <text evidence="7">Interacts with LGALS1 and laminin.</text>
</comment>
<dbReference type="SMART" id="SM00202">
    <property type="entry name" value="SR"/>
    <property type="match status" value="4"/>
</dbReference>
<proteinExistence type="predicted"/>
<evidence type="ECO:0000256" key="8">
    <source>
        <dbReference type="ARBA" id="ARBA00069168"/>
    </source>
</evidence>
<feature type="disulfide bond" evidence="9">
    <location>
        <begin position="454"/>
        <end position="518"/>
    </location>
</feature>
<dbReference type="AlphaFoldDB" id="A0A091IBH2"/>
<evidence type="ECO:0000256" key="2">
    <source>
        <dbReference type="ARBA" id="ARBA00022737"/>
    </source>
</evidence>
<sequence length="528" mass="55921">IRLVEGAGRCAGRVEVFYKESWGTVCDDSWDFVDAQVVCRQLGCGAVVSAPRGAHFGQGQGPIWLDEVNCLGTEVALSECRANSWGIHGCEHSEDAGVVCSGKDPPTPPPNHGVDDGGSSNTSTVRLVDGPHRCAGRVEVLHRGRWGTICDDNWDLRDAAVVCRQLGCGVAVAAPARASFGRGSDPIWLDRVGCLGLEKTLLECQARPWGTHGCSHQEDAGVVCSGAAPSKKKISLPPSPTKKKEKKNNSFLLQLLPWAAEDLQMFPQGLPICTSPDPSPHQAGKGGKKEQMELAEIRLADGPDRCSGRVEISHGGQWGTICDDGWNLKAAEVVCRQLGCGTAREAPGRARFGQGTGNIWLDDVTCSGTEDNLAKCPARSWGQNNCNHGEDAGVVCSGRACSSRVGSWGVPHPSPVASSSIFLGQEARIRLSGGPGGCAGRVEIFHEERWGTVCDDGWDLKDAKVVCRQLGCGVAVAAPGQAHFGRGLDPIWLDDVECSGVESNLSHCGLSGWGLHNCNHEEDAGVIC</sequence>
<evidence type="ECO:0000259" key="10">
    <source>
        <dbReference type="PROSITE" id="PS50287"/>
    </source>
</evidence>
<keyword evidence="4" id="KW-0675">Receptor</keyword>
<dbReference type="GO" id="GO:0004252">
    <property type="term" value="F:serine-type endopeptidase activity"/>
    <property type="evidence" value="ECO:0007669"/>
    <property type="project" value="TreeGrafter"/>
</dbReference>
<protein>
    <recommendedName>
        <fullName evidence="8">Soluble scavenger receptor cysteine-rich domain-containing protein SSC5D</fullName>
    </recommendedName>
</protein>
<dbReference type="PROSITE" id="PS50287">
    <property type="entry name" value="SRCR_2"/>
    <property type="match status" value="4"/>
</dbReference>
<evidence type="ECO:0000256" key="9">
    <source>
        <dbReference type="PROSITE-ProRule" id="PRU00196"/>
    </source>
</evidence>
<comment type="function">
    <text evidence="6">Binds to extracellular matrix proteins. Binds to pathogen-associated molecular patterns (PAMPs) present on the cell walls of Gram-positive and Gram-negative bacteria and fungi, behaving as a pattern recognition receptor (PRR). Induces bacterial and fungal aggregation and subsequent inhibition of PAMP-induced cytokine release. Does not possess intrinsic bactericidal activity. May play a role in the innate defense and homeostasis of certain epithelial surfaces.</text>
</comment>
<keyword evidence="3 9" id="KW-1015">Disulfide bond</keyword>
<dbReference type="PRINTS" id="PR00258">
    <property type="entry name" value="SPERACTRCPTR"/>
</dbReference>
<evidence type="ECO:0000256" key="5">
    <source>
        <dbReference type="ARBA" id="ARBA00023180"/>
    </source>
</evidence>
<feature type="domain" description="SRCR" evidence="10">
    <location>
        <begin position="125"/>
        <end position="225"/>
    </location>
</feature>
<evidence type="ECO:0000256" key="6">
    <source>
        <dbReference type="ARBA" id="ARBA00058074"/>
    </source>
</evidence>
<feature type="disulfide bond" evidence="9">
    <location>
        <begin position="163"/>
        <end position="224"/>
    </location>
</feature>
<feature type="disulfide bond" evidence="9">
    <location>
        <begin position="26"/>
        <end position="90"/>
    </location>
</feature>
<dbReference type="PROSITE" id="PS00420">
    <property type="entry name" value="SRCR_1"/>
    <property type="match status" value="4"/>
</dbReference>
<evidence type="ECO:0000256" key="1">
    <source>
        <dbReference type="ARBA" id="ARBA00022729"/>
    </source>
</evidence>
<feature type="non-terminal residue" evidence="11">
    <location>
        <position position="1"/>
    </location>
</feature>
<dbReference type="Pfam" id="PF00530">
    <property type="entry name" value="SRCR"/>
    <property type="match status" value="4"/>
</dbReference>
<dbReference type="InterPro" id="IPR036772">
    <property type="entry name" value="SRCR-like_dom_sf"/>
</dbReference>
<feature type="disulfide bond" evidence="9">
    <location>
        <begin position="39"/>
        <end position="100"/>
    </location>
</feature>
<feature type="disulfide bond" evidence="9">
    <location>
        <begin position="335"/>
        <end position="396"/>
    </location>
</feature>
<dbReference type="PANTHER" id="PTHR48071">
    <property type="entry name" value="SRCR DOMAIN-CONTAINING PROTEIN"/>
    <property type="match status" value="1"/>
</dbReference>
<dbReference type="EMBL" id="KL218374">
    <property type="protein sequence ID" value="KFP04730.1"/>
    <property type="molecule type" value="Genomic_DNA"/>
</dbReference>
<feature type="disulfide bond" evidence="9">
    <location>
        <begin position="322"/>
        <end position="386"/>
    </location>
</feature>
<evidence type="ECO:0000256" key="4">
    <source>
        <dbReference type="ARBA" id="ARBA00023170"/>
    </source>
</evidence>
<feature type="disulfide bond" evidence="9">
    <location>
        <begin position="366"/>
        <end position="376"/>
    </location>
</feature>
<gene>
    <name evidence="11" type="ORF">N300_15942</name>
</gene>